<evidence type="ECO:0000259" key="7">
    <source>
        <dbReference type="Pfam" id="PF01478"/>
    </source>
</evidence>
<keyword evidence="3 6" id="KW-0812">Transmembrane</keyword>
<evidence type="ECO:0000256" key="4">
    <source>
        <dbReference type="ARBA" id="ARBA00022989"/>
    </source>
</evidence>
<dbReference type="EMBL" id="JARESE010000004">
    <property type="protein sequence ID" value="MDE8650510.1"/>
    <property type="molecule type" value="Genomic_DNA"/>
</dbReference>
<feature type="transmembrane region" description="Helical" evidence="6">
    <location>
        <begin position="73"/>
        <end position="92"/>
    </location>
</feature>
<name>A0ABT5WKF3_9SPHN</name>
<accession>A0ABT5WKF3</accession>
<feature type="transmembrane region" description="Helical" evidence="6">
    <location>
        <begin position="45"/>
        <end position="67"/>
    </location>
</feature>
<dbReference type="Gene3D" id="1.20.120.1220">
    <property type="match status" value="1"/>
</dbReference>
<evidence type="ECO:0000256" key="1">
    <source>
        <dbReference type="ARBA" id="ARBA00004651"/>
    </source>
</evidence>
<evidence type="ECO:0000313" key="8">
    <source>
        <dbReference type="EMBL" id="MDE8650510.1"/>
    </source>
</evidence>
<dbReference type="PANTHER" id="PTHR36506">
    <property type="entry name" value="PREFLAGELLIN PEPTIDASE"/>
    <property type="match status" value="1"/>
</dbReference>
<dbReference type="Proteomes" id="UP001216253">
    <property type="component" value="Unassembled WGS sequence"/>
</dbReference>
<dbReference type="GO" id="GO:0004190">
    <property type="term" value="F:aspartic-type endopeptidase activity"/>
    <property type="evidence" value="ECO:0007669"/>
    <property type="project" value="UniProtKB-EC"/>
</dbReference>
<evidence type="ECO:0000256" key="5">
    <source>
        <dbReference type="ARBA" id="ARBA00023136"/>
    </source>
</evidence>
<comment type="subcellular location">
    <subcellularLocation>
        <location evidence="1">Cell membrane</location>
        <topology evidence="1">Multi-pass membrane protein</topology>
    </subcellularLocation>
</comment>
<gene>
    <name evidence="8" type="ORF">PYV00_02105</name>
</gene>
<dbReference type="PANTHER" id="PTHR36506:SF1">
    <property type="entry name" value="PREFLAGELLIN PEPTIDASE"/>
    <property type="match status" value="1"/>
</dbReference>
<keyword evidence="8" id="KW-0378">Hydrolase</keyword>
<reference evidence="8 9" key="1">
    <citation type="submission" date="2023-03" db="EMBL/GenBank/DDBJ databases">
        <title>NovoSphingobium album sp. nov. isolated from polycyclic aromatic hydrocarbons- and heavy-metal polluted soil.</title>
        <authorList>
            <person name="Liu Z."/>
            <person name="Wang K."/>
        </authorList>
    </citation>
    <scope>NUCLEOTIDE SEQUENCE [LARGE SCALE GENOMIC DNA]</scope>
    <source>
        <strain evidence="8 9">H3SJ31-1</strain>
    </source>
</reference>
<evidence type="ECO:0000256" key="3">
    <source>
        <dbReference type="ARBA" id="ARBA00022692"/>
    </source>
</evidence>
<organism evidence="8 9">
    <name type="scientific">Novosphingobium album</name>
    <name type="common">ex Liu et al. 2023</name>
    <dbReference type="NCBI Taxonomy" id="3031130"/>
    <lineage>
        <taxon>Bacteria</taxon>
        <taxon>Pseudomonadati</taxon>
        <taxon>Pseudomonadota</taxon>
        <taxon>Alphaproteobacteria</taxon>
        <taxon>Sphingomonadales</taxon>
        <taxon>Sphingomonadaceae</taxon>
        <taxon>Novosphingobium</taxon>
    </lineage>
</organism>
<keyword evidence="2" id="KW-1003">Cell membrane</keyword>
<dbReference type="Pfam" id="PF01478">
    <property type="entry name" value="Peptidase_A24"/>
    <property type="match status" value="1"/>
</dbReference>
<proteinExistence type="predicted"/>
<keyword evidence="4 6" id="KW-1133">Transmembrane helix</keyword>
<dbReference type="InterPro" id="IPR000045">
    <property type="entry name" value="Prepilin_IV_endopep_pep"/>
</dbReference>
<dbReference type="InterPro" id="IPR052218">
    <property type="entry name" value="Preflagellin_Peptidase"/>
</dbReference>
<evidence type="ECO:0000256" key="2">
    <source>
        <dbReference type="ARBA" id="ARBA00022475"/>
    </source>
</evidence>
<feature type="transmembrane region" description="Helical" evidence="6">
    <location>
        <begin position="112"/>
        <end position="132"/>
    </location>
</feature>
<comment type="caution">
    <text evidence="8">The sequence shown here is derived from an EMBL/GenBank/DDBJ whole genome shotgun (WGS) entry which is preliminary data.</text>
</comment>
<sequence length="175" mass="17815">MPWTSAGLPHPAHPGAMAAMLALLALLCLLAAYGDMRARRIANRLCLAIAALAVPYWFALAGGEGLLTLLRHAAWALLLAVPLCALFAARLLGGGDVKLLLALALWIVPHDWPLLIVATVLLGGLVALGAALHHRIARSCGAPSVPYGVAIVAAALLVLVPVAKGLAVSLASAAG</sequence>
<feature type="transmembrane region" description="Helical" evidence="6">
    <location>
        <begin position="12"/>
        <end position="33"/>
    </location>
</feature>
<dbReference type="RefSeq" id="WP_275226604.1">
    <property type="nucleotide sequence ID" value="NZ_JARESE010000004.1"/>
</dbReference>
<keyword evidence="9" id="KW-1185">Reference proteome</keyword>
<protein>
    <submittedName>
        <fullName evidence="8">Prepilin peptidase</fullName>
        <ecNumber evidence="8">3.4.23.43</ecNumber>
    </submittedName>
</protein>
<dbReference type="EC" id="3.4.23.43" evidence="8"/>
<feature type="domain" description="Prepilin type IV endopeptidase peptidase" evidence="7">
    <location>
        <begin position="23"/>
        <end position="128"/>
    </location>
</feature>
<evidence type="ECO:0000256" key="6">
    <source>
        <dbReference type="SAM" id="Phobius"/>
    </source>
</evidence>
<evidence type="ECO:0000313" key="9">
    <source>
        <dbReference type="Proteomes" id="UP001216253"/>
    </source>
</evidence>
<keyword evidence="5 6" id="KW-0472">Membrane</keyword>
<feature type="transmembrane region" description="Helical" evidence="6">
    <location>
        <begin position="144"/>
        <end position="163"/>
    </location>
</feature>